<dbReference type="AlphaFoldDB" id="A0A1Q8ZKD4"/>
<dbReference type="CDD" id="cd08946">
    <property type="entry name" value="SDR_e"/>
    <property type="match status" value="1"/>
</dbReference>
<gene>
    <name evidence="5" type="ORF">BJF95_12415</name>
</gene>
<comment type="similarity">
    <text evidence="1">Belongs to the NAD(P)-dependent epimerase/dehydratase family.</text>
</comment>
<evidence type="ECO:0000313" key="5">
    <source>
        <dbReference type="EMBL" id="OLP42257.1"/>
    </source>
</evidence>
<dbReference type="PANTHER" id="PTHR43103">
    <property type="entry name" value="NUCLEOSIDE-DIPHOSPHATE-SUGAR EPIMERASE"/>
    <property type="match status" value="1"/>
</dbReference>
<evidence type="ECO:0000256" key="2">
    <source>
        <dbReference type="ARBA" id="ARBA00023002"/>
    </source>
</evidence>
<dbReference type="Proteomes" id="UP000186894">
    <property type="component" value="Unassembled WGS sequence"/>
</dbReference>
<dbReference type="RefSeq" id="WP_075641730.1">
    <property type="nucleotide sequence ID" value="NZ_MKIM01000033.1"/>
</dbReference>
<evidence type="ECO:0000256" key="3">
    <source>
        <dbReference type="ARBA" id="ARBA00023027"/>
    </source>
</evidence>
<dbReference type="SUPFAM" id="SSF51735">
    <property type="entry name" value="NAD(P)-binding Rossmann-fold domains"/>
    <property type="match status" value="1"/>
</dbReference>
<organism evidence="5 6">
    <name type="scientific">Rhizobium oryziradicis</name>
    <dbReference type="NCBI Taxonomy" id="1867956"/>
    <lineage>
        <taxon>Bacteria</taxon>
        <taxon>Pseudomonadati</taxon>
        <taxon>Pseudomonadota</taxon>
        <taxon>Alphaproteobacteria</taxon>
        <taxon>Hyphomicrobiales</taxon>
        <taxon>Rhizobiaceae</taxon>
        <taxon>Rhizobium/Agrobacterium group</taxon>
        <taxon>Rhizobium</taxon>
    </lineage>
</organism>
<dbReference type="Gene3D" id="3.40.50.720">
    <property type="entry name" value="NAD(P)-binding Rossmann-like Domain"/>
    <property type="match status" value="1"/>
</dbReference>
<dbReference type="Pfam" id="PF01370">
    <property type="entry name" value="Epimerase"/>
    <property type="match status" value="1"/>
</dbReference>
<dbReference type="GO" id="GO:0016491">
    <property type="term" value="F:oxidoreductase activity"/>
    <property type="evidence" value="ECO:0007669"/>
    <property type="project" value="UniProtKB-KW"/>
</dbReference>
<name>A0A1Q8ZKD4_9HYPH</name>
<evidence type="ECO:0000259" key="4">
    <source>
        <dbReference type="Pfam" id="PF01370"/>
    </source>
</evidence>
<comment type="caution">
    <text evidence="5">The sequence shown here is derived from an EMBL/GenBank/DDBJ whole genome shotgun (WGS) entry which is preliminary data.</text>
</comment>
<dbReference type="EMBL" id="MKIM01000033">
    <property type="protein sequence ID" value="OLP42257.1"/>
    <property type="molecule type" value="Genomic_DNA"/>
</dbReference>
<dbReference type="OrthoDB" id="8770295at2"/>
<protein>
    <submittedName>
        <fullName evidence="5">NAD-dependent dehydratase</fullName>
    </submittedName>
</protein>
<keyword evidence="6" id="KW-1185">Reference proteome</keyword>
<dbReference type="InterPro" id="IPR036291">
    <property type="entry name" value="NAD(P)-bd_dom_sf"/>
</dbReference>
<dbReference type="InterPro" id="IPR001509">
    <property type="entry name" value="Epimerase_deHydtase"/>
</dbReference>
<feature type="domain" description="NAD-dependent epimerase/dehydratase" evidence="4">
    <location>
        <begin position="5"/>
        <end position="164"/>
    </location>
</feature>
<keyword evidence="3" id="KW-0520">NAD</keyword>
<dbReference type="PANTHER" id="PTHR43103:SF5">
    <property type="entry name" value="4-EPIMERASE, PUTATIVE (AFU_ORTHOLOGUE AFUA_7G00360)-RELATED"/>
    <property type="match status" value="1"/>
</dbReference>
<dbReference type="STRING" id="1867956.BJF95_12415"/>
<accession>A0A1Q8ZKD4</accession>
<reference evidence="5 6" key="1">
    <citation type="submission" date="2016-09" db="EMBL/GenBank/DDBJ databases">
        <title>Rhizobium oryziradicis sp. nov., isolated from the root of rice.</title>
        <authorList>
            <person name="Zhao J."/>
            <person name="Zhang X."/>
        </authorList>
    </citation>
    <scope>NUCLEOTIDE SEQUENCE [LARGE SCALE GENOMIC DNA]</scope>
    <source>
        <strain evidence="5 6">N19</strain>
    </source>
</reference>
<proteinExistence type="inferred from homology"/>
<keyword evidence="2" id="KW-0560">Oxidoreductase</keyword>
<evidence type="ECO:0000313" key="6">
    <source>
        <dbReference type="Proteomes" id="UP000186894"/>
    </source>
</evidence>
<sequence>MHRLLITGAAGGIGQIMRRKLAPLAKILRLSDISDMGVAAENEELVICDLGDKHAVMELLRDCDAIVHLGGMSGEAPYSQILNANITGSLNLFEAARAHGMPRILLASSQHTVGFYRQDDYLETSAPMRPDGLYGLSKCFSELMAQMYFDKFGQETAIVRIGSCFETPRDHRMLATWLSFDDFVSLTERVFSVPKLGCPIIWGVSNNDTLWWDNKSANFLGWKPKDNSGDYRASILANVPRPDPGSVSALFQGGDFTQKPIVHDL</sequence>
<evidence type="ECO:0000256" key="1">
    <source>
        <dbReference type="ARBA" id="ARBA00007637"/>
    </source>
</evidence>